<feature type="domain" description="RanBP2-type" evidence="6">
    <location>
        <begin position="278"/>
        <end position="307"/>
    </location>
</feature>
<dbReference type="AlphaFoldDB" id="A0AAW1QS19"/>
<feature type="compositionally biased region" description="Polar residues" evidence="5">
    <location>
        <begin position="635"/>
        <end position="646"/>
    </location>
</feature>
<feature type="region of interest" description="Disordered" evidence="5">
    <location>
        <begin position="392"/>
        <end position="430"/>
    </location>
</feature>
<gene>
    <name evidence="7" type="ORF">WJX72_009155</name>
</gene>
<evidence type="ECO:0000313" key="7">
    <source>
        <dbReference type="EMBL" id="KAK9824281.1"/>
    </source>
</evidence>
<dbReference type="PANTHER" id="PTHR23111">
    <property type="entry name" value="ZINC FINGER PROTEIN"/>
    <property type="match status" value="1"/>
</dbReference>
<organism evidence="7 8">
    <name type="scientific">[Myrmecia] bisecta</name>
    <dbReference type="NCBI Taxonomy" id="41462"/>
    <lineage>
        <taxon>Eukaryota</taxon>
        <taxon>Viridiplantae</taxon>
        <taxon>Chlorophyta</taxon>
        <taxon>core chlorophytes</taxon>
        <taxon>Trebouxiophyceae</taxon>
        <taxon>Trebouxiales</taxon>
        <taxon>Trebouxiaceae</taxon>
        <taxon>Myrmecia</taxon>
    </lineage>
</organism>
<reference evidence="7 8" key="1">
    <citation type="journal article" date="2024" name="Nat. Commun.">
        <title>Phylogenomics reveals the evolutionary origins of lichenization in chlorophyte algae.</title>
        <authorList>
            <person name="Puginier C."/>
            <person name="Libourel C."/>
            <person name="Otte J."/>
            <person name="Skaloud P."/>
            <person name="Haon M."/>
            <person name="Grisel S."/>
            <person name="Petersen M."/>
            <person name="Berrin J.G."/>
            <person name="Delaux P.M."/>
            <person name="Dal Grande F."/>
            <person name="Keller J."/>
        </authorList>
    </citation>
    <scope>NUCLEOTIDE SEQUENCE [LARGE SCALE GENOMIC DNA]</scope>
    <source>
        <strain evidence="7 8">SAG 2043</strain>
    </source>
</reference>
<comment type="caution">
    <text evidence="7">The sequence shown here is derived from an EMBL/GenBank/DDBJ whole genome shotgun (WGS) entry which is preliminary data.</text>
</comment>
<dbReference type="GO" id="GO:0008270">
    <property type="term" value="F:zinc ion binding"/>
    <property type="evidence" value="ECO:0007669"/>
    <property type="project" value="UniProtKB-KW"/>
</dbReference>
<feature type="region of interest" description="Disordered" evidence="5">
    <location>
        <begin position="454"/>
        <end position="646"/>
    </location>
</feature>
<feature type="domain" description="RanBP2-type" evidence="6">
    <location>
        <begin position="425"/>
        <end position="454"/>
    </location>
</feature>
<dbReference type="GO" id="GO:0005737">
    <property type="term" value="C:cytoplasm"/>
    <property type="evidence" value="ECO:0007669"/>
    <property type="project" value="TreeGrafter"/>
</dbReference>
<evidence type="ECO:0000313" key="8">
    <source>
        <dbReference type="Proteomes" id="UP001489004"/>
    </source>
</evidence>
<dbReference type="EMBL" id="JALJOR010000002">
    <property type="protein sequence ID" value="KAK9824281.1"/>
    <property type="molecule type" value="Genomic_DNA"/>
</dbReference>
<dbReference type="Proteomes" id="UP001489004">
    <property type="component" value="Unassembled WGS sequence"/>
</dbReference>
<dbReference type="GO" id="GO:0003729">
    <property type="term" value="F:mRNA binding"/>
    <property type="evidence" value="ECO:0007669"/>
    <property type="project" value="TreeGrafter"/>
</dbReference>
<sequence length="646" mass="69266">MLQRCLSTPLAVNGDSAASEDAAQQDTPRLATDLVAESTNPVVQTFRSAWTAYLGRLFASGYFAEEADQPPEQGDKPYSLGIVKRANLRLARDRPDILYSLPEDKIEAVVKATPPYTDRKIDNATKRLTATFIKRASLGETDGGRGSFQDLIRLVVASDFSLRIEGARAVAVDGELSVPQPDFLQAVTSLLPDIIAAFEQPATPEALEKFEAARQARELSSAVFKQGPREDDPAYAAHVAARRLRPSGAAQDGDRRVDRARFFAEKGWPAAGQNENVKPGDWFCGSCKQHNFASKRECFKCGAPRSAGQEVDGGRGGDSRPSFRDREPRGRFSRDDRSFDRAPRERSPRDARDGRDAPNMRPGDWACPACNAHNFASRSNCFKCDEPRADGYVPAPRASFSADRGDRRDRSFRRERGSDRQDNFRPGDWPCGQCGAHNFARNTECFKCGAGAGPTSGGGGSGGRSWSGGASRGAPAPYRSTAPPVGNDDWFNDPSPANDDAVGSPGRVPELEPVRGGRSSFGGSSSRGGAAPSRGRRAFATSASPVEDPSAAGDWFNYANTKGRPADPQESFSGRVAGGDGRRGGRDGRTAGRGRRAFSSGGGVGHVDVITGEPVGGRRQRSGSFSDDAYGSGKDTLTNIADSLEW</sequence>
<accession>A0AAW1QS19</accession>
<dbReference type="PANTHER" id="PTHR23111:SF75">
    <property type="entry name" value="OS06G0141200 PROTEIN"/>
    <property type="match status" value="1"/>
</dbReference>
<dbReference type="InterPro" id="IPR036443">
    <property type="entry name" value="Znf_RanBP2_sf"/>
</dbReference>
<dbReference type="Pfam" id="PF00641">
    <property type="entry name" value="Zn_ribbon_RanBP"/>
    <property type="match status" value="3"/>
</dbReference>
<feature type="compositionally biased region" description="Basic and acidic residues" evidence="5">
    <location>
        <begin position="312"/>
        <end position="358"/>
    </location>
</feature>
<evidence type="ECO:0000256" key="3">
    <source>
        <dbReference type="ARBA" id="ARBA00022833"/>
    </source>
</evidence>
<dbReference type="SUPFAM" id="SSF90209">
    <property type="entry name" value="Ran binding protein zinc finger-like"/>
    <property type="match status" value="3"/>
</dbReference>
<feature type="region of interest" description="Disordered" evidence="5">
    <location>
        <begin position="304"/>
        <end position="358"/>
    </location>
</feature>
<feature type="compositionally biased region" description="Gly residues" evidence="5">
    <location>
        <begin position="454"/>
        <end position="466"/>
    </location>
</feature>
<evidence type="ECO:0000256" key="4">
    <source>
        <dbReference type="PROSITE-ProRule" id="PRU00322"/>
    </source>
</evidence>
<evidence type="ECO:0000256" key="5">
    <source>
        <dbReference type="SAM" id="MobiDB-lite"/>
    </source>
</evidence>
<keyword evidence="2 4" id="KW-0863">Zinc-finger</keyword>
<evidence type="ECO:0000256" key="1">
    <source>
        <dbReference type="ARBA" id="ARBA00022723"/>
    </source>
</evidence>
<dbReference type="InterPro" id="IPR001876">
    <property type="entry name" value="Znf_RanBP2"/>
</dbReference>
<evidence type="ECO:0000256" key="2">
    <source>
        <dbReference type="ARBA" id="ARBA00022771"/>
    </source>
</evidence>
<feature type="compositionally biased region" description="Low complexity" evidence="5">
    <location>
        <begin position="516"/>
        <end position="533"/>
    </location>
</feature>
<feature type="compositionally biased region" description="Basic and acidic residues" evidence="5">
    <location>
        <begin position="580"/>
        <end position="590"/>
    </location>
</feature>
<dbReference type="PROSITE" id="PS01358">
    <property type="entry name" value="ZF_RANBP2_1"/>
    <property type="match status" value="3"/>
</dbReference>
<feature type="domain" description="RanBP2-type" evidence="6">
    <location>
        <begin position="361"/>
        <end position="390"/>
    </location>
</feature>
<protein>
    <recommendedName>
        <fullName evidence="6">RanBP2-type domain-containing protein</fullName>
    </recommendedName>
</protein>
<proteinExistence type="predicted"/>
<keyword evidence="1" id="KW-0479">Metal-binding</keyword>
<feature type="compositionally biased region" description="Low complexity" evidence="5">
    <location>
        <begin position="467"/>
        <end position="477"/>
    </location>
</feature>
<keyword evidence="3" id="KW-0862">Zinc</keyword>
<evidence type="ECO:0000259" key="6">
    <source>
        <dbReference type="PROSITE" id="PS50199"/>
    </source>
</evidence>
<dbReference type="PROSITE" id="PS50199">
    <property type="entry name" value="ZF_RANBP2_2"/>
    <property type="match status" value="3"/>
</dbReference>
<feature type="compositionally biased region" description="Basic and acidic residues" evidence="5">
    <location>
        <begin position="403"/>
        <end position="425"/>
    </location>
</feature>
<dbReference type="Gene3D" id="4.10.1060.10">
    <property type="entry name" value="Zinc finger, RanBP2-type"/>
    <property type="match status" value="3"/>
</dbReference>
<name>A0AAW1QS19_9CHLO</name>
<dbReference type="SMART" id="SM00547">
    <property type="entry name" value="ZnF_RBZ"/>
    <property type="match status" value="3"/>
</dbReference>
<keyword evidence="8" id="KW-1185">Reference proteome</keyword>